<evidence type="ECO:0000256" key="1">
    <source>
        <dbReference type="PROSITE-ProRule" id="PRU00169"/>
    </source>
</evidence>
<feature type="domain" description="Response regulatory" evidence="2">
    <location>
        <begin position="5"/>
        <end position="116"/>
    </location>
</feature>
<dbReference type="Gene3D" id="3.40.50.2300">
    <property type="match status" value="1"/>
</dbReference>
<dbReference type="PANTHER" id="PTHR37299">
    <property type="entry name" value="TRANSCRIPTIONAL REGULATOR-RELATED"/>
    <property type="match status" value="1"/>
</dbReference>
<dbReference type="SMART" id="SM00850">
    <property type="entry name" value="LytTR"/>
    <property type="match status" value="1"/>
</dbReference>
<feature type="modified residue" description="4-aspartylphosphate" evidence="1">
    <location>
        <position position="56"/>
    </location>
</feature>
<keyword evidence="5" id="KW-1185">Reference proteome</keyword>
<dbReference type="SMART" id="SM00448">
    <property type="entry name" value="REC"/>
    <property type="match status" value="1"/>
</dbReference>
<dbReference type="Pfam" id="PF04397">
    <property type="entry name" value="LytTR"/>
    <property type="match status" value="1"/>
</dbReference>
<dbReference type="RefSeq" id="WP_271338640.1">
    <property type="nucleotide sequence ID" value="NZ_JAMZNK010000076.1"/>
</dbReference>
<dbReference type="Gene3D" id="2.40.50.1020">
    <property type="entry name" value="LytTr DNA-binding domain"/>
    <property type="match status" value="1"/>
</dbReference>
<proteinExistence type="predicted"/>
<evidence type="ECO:0000313" key="5">
    <source>
        <dbReference type="Proteomes" id="UP001212170"/>
    </source>
</evidence>
<dbReference type="EMBL" id="JAMZNK010000076">
    <property type="protein sequence ID" value="MDA6072682.1"/>
    <property type="molecule type" value="Genomic_DNA"/>
</dbReference>
<dbReference type="PROSITE" id="PS50110">
    <property type="entry name" value="RESPONSE_REGULATORY"/>
    <property type="match status" value="1"/>
</dbReference>
<evidence type="ECO:0000313" key="4">
    <source>
        <dbReference type="EMBL" id="MDA6072682.1"/>
    </source>
</evidence>
<evidence type="ECO:0000259" key="3">
    <source>
        <dbReference type="PROSITE" id="PS50930"/>
    </source>
</evidence>
<dbReference type="InterPro" id="IPR011006">
    <property type="entry name" value="CheY-like_superfamily"/>
</dbReference>
<dbReference type="PANTHER" id="PTHR37299:SF1">
    <property type="entry name" value="STAGE 0 SPORULATION PROTEIN A HOMOLOG"/>
    <property type="match status" value="1"/>
</dbReference>
<accession>A0ABT4WJF4</accession>
<name>A0ABT4WJF4_9FLAO</name>
<dbReference type="InterPro" id="IPR001789">
    <property type="entry name" value="Sig_transdc_resp-reg_receiver"/>
</dbReference>
<dbReference type="GO" id="GO:0003677">
    <property type="term" value="F:DNA binding"/>
    <property type="evidence" value="ECO:0007669"/>
    <property type="project" value="UniProtKB-KW"/>
</dbReference>
<reference evidence="4 5" key="1">
    <citation type="journal article" date="2023" name="Chemosphere">
        <title>Whole genome analysis of Flavobacterium aziz-sancarii sp. nov., isolated from Ardley Island (Antarctica), revealed a rich resistome and bioremediation potential.</title>
        <authorList>
            <person name="Otur C."/>
            <person name="Okay S."/>
            <person name="Kurt-Kizildogan A."/>
        </authorList>
    </citation>
    <scope>NUCLEOTIDE SEQUENCE [LARGE SCALE GENOMIC DNA]</scope>
    <source>
        <strain evidence="4 5">AC</strain>
    </source>
</reference>
<sequence length="241" mass="28423">MKKIKVVIVDDERLSREELKRALKPYDDFILIGEAENADDAKDLIESEMPDLLFLDIKMPEKSGFDLLESLNNVPAVLFITAYDQYAVQAFEVNALDYLMKPVREERFAKAIEKIRDTFKLKSALNNIETEDRKIFIKDGEKRFFIRLDEIYLIESLENYTRLFFQNKKALQRRSLRQWEEILDENTFFRINRAEIINMNFIQEVNITSAGRMEVKLKTGELLEVSNRQSVKFKNSNGFNK</sequence>
<dbReference type="Proteomes" id="UP001212170">
    <property type="component" value="Unassembled WGS sequence"/>
</dbReference>
<evidence type="ECO:0000259" key="2">
    <source>
        <dbReference type="PROSITE" id="PS50110"/>
    </source>
</evidence>
<protein>
    <submittedName>
        <fullName evidence="4">LytTR family DNA-binding domain-containing protein</fullName>
    </submittedName>
</protein>
<keyword evidence="1" id="KW-0597">Phosphoprotein</keyword>
<keyword evidence="4" id="KW-0238">DNA-binding</keyword>
<gene>
    <name evidence="4" type="ORF">NJT12_23960</name>
</gene>
<dbReference type="SUPFAM" id="SSF52172">
    <property type="entry name" value="CheY-like"/>
    <property type="match status" value="1"/>
</dbReference>
<dbReference type="PROSITE" id="PS50930">
    <property type="entry name" value="HTH_LYTTR"/>
    <property type="match status" value="1"/>
</dbReference>
<dbReference type="InterPro" id="IPR007492">
    <property type="entry name" value="LytTR_DNA-bd_dom"/>
</dbReference>
<comment type="caution">
    <text evidence="4">The sequence shown here is derived from an EMBL/GenBank/DDBJ whole genome shotgun (WGS) entry which is preliminary data.</text>
</comment>
<organism evidence="4 5">
    <name type="scientific">Flavobacterium azizsancarii</name>
    <dbReference type="NCBI Taxonomy" id="2961580"/>
    <lineage>
        <taxon>Bacteria</taxon>
        <taxon>Pseudomonadati</taxon>
        <taxon>Bacteroidota</taxon>
        <taxon>Flavobacteriia</taxon>
        <taxon>Flavobacteriales</taxon>
        <taxon>Flavobacteriaceae</taxon>
        <taxon>Flavobacterium</taxon>
    </lineage>
</organism>
<feature type="domain" description="HTH LytTR-type" evidence="3">
    <location>
        <begin position="135"/>
        <end position="239"/>
    </location>
</feature>
<dbReference type="InterPro" id="IPR046947">
    <property type="entry name" value="LytR-like"/>
</dbReference>
<dbReference type="Pfam" id="PF00072">
    <property type="entry name" value="Response_reg"/>
    <property type="match status" value="1"/>
</dbReference>